<keyword evidence="3" id="KW-1185">Reference proteome</keyword>
<dbReference type="Proteomes" id="UP000017246">
    <property type="component" value="Unassembled WGS sequence"/>
</dbReference>
<protein>
    <submittedName>
        <fullName evidence="2">Pachytene checkpoint protein 2</fullName>
    </submittedName>
</protein>
<accession>A0A068YP53</accession>
<feature type="region of interest" description="Disordered" evidence="1">
    <location>
        <begin position="1"/>
        <end position="21"/>
    </location>
</feature>
<dbReference type="EMBL" id="LN902440">
    <property type="protein sequence ID" value="CDS43800.2"/>
    <property type="molecule type" value="Genomic_DNA"/>
</dbReference>
<reference evidence="2" key="2">
    <citation type="submission" date="2015-11" db="EMBL/GenBank/DDBJ databases">
        <authorList>
            <person name="Zhang Y."/>
            <person name="Guo Z."/>
        </authorList>
    </citation>
    <scope>NUCLEOTIDE SEQUENCE</scope>
</reference>
<sequence length="111" mass="11934">MECDEPIEVTPGVQTTEDNEVVGPQEVPVGLLQPQALPSCYHVMLKYYIIGAAAFPGKPPSGTTTNTNWKNNSNATIVNAVRNSKKTHHPSSFAVLCAVSIQAVLRSKKAE</sequence>
<evidence type="ECO:0000256" key="1">
    <source>
        <dbReference type="SAM" id="MobiDB-lite"/>
    </source>
</evidence>
<proteinExistence type="predicted"/>
<dbReference type="AlphaFoldDB" id="A0A068YP53"/>
<name>A0A068YP53_ECHMU</name>
<evidence type="ECO:0000313" key="3">
    <source>
        <dbReference type="Proteomes" id="UP000017246"/>
    </source>
</evidence>
<reference evidence="2" key="1">
    <citation type="journal article" date="2013" name="Nature">
        <title>The genomes of four tapeworm species reveal adaptations to parasitism.</title>
        <authorList>
            <person name="Tsai I.J."/>
            <person name="Zarowiecki M."/>
            <person name="Holroyd N."/>
            <person name="Garciarrubio A."/>
            <person name="Sanchez-Flores A."/>
            <person name="Brooks K.L."/>
            <person name="Tracey A."/>
            <person name="Bobes R.J."/>
            <person name="Fragoso G."/>
            <person name="Sciutto E."/>
            <person name="Aslett M."/>
            <person name="Beasley H."/>
            <person name="Bennett H.M."/>
            <person name="Cai J."/>
            <person name="Camicia F."/>
            <person name="Clark R."/>
            <person name="Cucher M."/>
            <person name="De Silva N."/>
            <person name="Day T.A."/>
            <person name="Deplazes P."/>
            <person name="Estrada K."/>
            <person name="Fernandez C."/>
            <person name="Holland P.W."/>
            <person name="Hou J."/>
            <person name="Hu S."/>
            <person name="Huckvale T."/>
            <person name="Hung S.S."/>
            <person name="Kamenetzky L."/>
            <person name="Keane J.A."/>
            <person name="Kiss F."/>
            <person name="Koziol U."/>
            <person name="Lambert O."/>
            <person name="Liu K."/>
            <person name="Luo X."/>
            <person name="Luo Y."/>
            <person name="Macchiaroli N."/>
            <person name="Nichol S."/>
            <person name="Paps J."/>
            <person name="Parkinson J."/>
            <person name="Pouchkina-Stantcheva N."/>
            <person name="Riddiford N."/>
            <person name="Rosenzvit M."/>
            <person name="Salinas G."/>
            <person name="Wasmuth J.D."/>
            <person name="Zamanian M."/>
            <person name="Zheng Y."/>
            <person name="Cai X."/>
            <person name="Soberon X."/>
            <person name="Olson P.D."/>
            <person name="Laclette J.P."/>
            <person name="Brehm K."/>
            <person name="Berriman M."/>
            <person name="Garciarrubio A."/>
            <person name="Bobes R.J."/>
            <person name="Fragoso G."/>
            <person name="Sanchez-Flores A."/>
            <person name="Estrada K."/>
            <person name="Cevallos M.A."/>
            <person name="Morett E."/>
            <person name="Gonzalez V."/>
            <person name="Portillo T."/>
            <person name="Ochoa-Leyva A."/>
            <person name="Jose M.V."/>
            <person name="Sciutto E."/>
            <person name="Landa A."/>
            <person name="Jimenez L."/>
            <person name="Valdes V."/>
            <person name="Carrero J.C."/>
            <person name="Larralde C."/>
            <person name="Morales-Montor J."/>
            <person name="Limon-Lason J."/>
            <person name="Soberon X."/>
            <person name="Laclette J.P."/>
        </authorList>
    </citation>
    <scope>NUCLEOTIDE SEQUENCE [LARGE SCALE GENOMIC DNA]</scope>
</reference>
<gene>
    <name evidence="2" type="ORF">EmuJ_001160600</name>
</gene>
<evidence type="ECO:0000313" key="2">
    <source>
        <dbReference type="EMBL" id="CDS43800.2"/>
    </source>
</evidence>
<organism evidence="2 3">
    <name type="scientific">Echinococcus multilocularis</name>
    <name type="common">Fox tapeworm</name>
    <dbReference type="NCBI Taxonomy" id="6211"/>
    <lineage>
        <taxon>Eukaryota</taxon>
        <taxon>Metazoa</taxon>
        <taxon>Spiralia</taxon>
        <taxon>Lophotrochozoa</taxon>
        <taxon>Platyhelminthes</taxon>
        <taxon>Cestoda</taxon>
        <taxon>Eucestoda</taxon>
        <taxon>Cyclophyllidea</taxon>
        <taxon>Taeniidae</taxon>
        <taxon>Echinococcus</taxon>
    </lineage>
</organism>